<gene>
    <name evidence="2" type="ORF">ACGFZB_11150</name>
</gene>
<comment type="caution">
    <text evidence="2">The sequence shown here is derived from an EMBL/GenBank/DDBJ whole genome shotgun (WGS) entry which is preliminary data.</text>
</comment>
<keyword evidence="1" id="KW-1133">Transmembrane helix</keyword>
<dbReference type="RefSeq" id="WP_392817201.1">
    <property type="nucleotide sequence ID" value="NZ_JBICYV010000004.1"/>
</dbReference>
<protein>
    <recommendedName>
        <fullName evidence="4">Secreted protein</fullName>
    </recommendedName>
</protein>
<feature type="transmembrane region" description="Helical" evidence="1">
    <location>
        <begin position="25"/>
        <end position="45"/>
    </location>
</feature>
<name>A0ABW7B1G0_9ACTN</name>
<keyword evidence="1" id="KW-0812">Transmembrane</keyword>
<dbReference type="Proteomes" id="UP001604267">
    <property type="component" value="Unassembled WGS sequence"/>
</dbReference>
<sequence>MTGREFPGNSTRKTETLASTRTRSLLAGGAALLLLCLVGGVLYALGIPPFEEKKGEVKASEVCRTLGSPASSAAALKRILPDKSSYSFDDDITDRRYGDTDFSYATSCFVDGGGKQLVAATAEMLRYDKADDWVKDVVENHVPASSVKPFPAGDKAIASDRVAAIYLPCTARGFGRHLSVVVQLKQRGSASDDQLREGLISLARNAALFAHDEAKCDAPSKVTS</sequence>
<reference evidence="2 3" key="1">
    <citation type="submission" date="2024-10" db="EMBL/GenBank/DDBJ databases">
        <title>The Natural Products Discovery Center: Release of the First 8490 Sequenced Strains for Exploring Actinobacteria Biosynthetic Diversity.</title>
        <authorList>
            <person name="Kalkreuter E."/>
            <person name="Kautsar S.A."/>
            <person name="Yang D."/>
            <person name="Bader C.D."/>
            <person name="Teijaro C.N."/>
            <person name="Fluegel L."/>
            <person name="Davis C.M."/>
            <person name="Simpson J.R."/>
            <person name="Lauterbach L."/>
            <person name="Steele A.D."/>
            <person name="Gui C."/>
            <person name="Meng S."/>
            <person name="Li G."/>
            <person name="Viehrig K."/>
            <person name="Ye F."/>
            <person name="Su P."/>
            <person name="Kiefer A.F."/>
            <person name="Nichols A."/>
            <person name="Cepeda A.J."/>
            <person name="Yan W."/>
            <person name="Fan B."/>
            <person name="Jiang Y."/>
            <person name="Adhikari A."/>
            <person name="Zheng C.-J."/>
            <person name="Schuster L."/>
            <person name="Cowan T.M."/>
            <person name="Smanski M.J."/>
            <person name="Chevrette M.G."/>
            <person name="De Carvalho L.P.S."/>
            <person name="Shen B."/>
        </authorList>
    </citation>
    <scope>NUCLEOTIDE SEQUENCE [LARGE SCALE GENOMIC DNA]</scope>
    <source>
        <strain evidence="2 3">NPDC048320</strain>
    </source>
</reference>
<evidence type="ECO:0000313" key="2">
    <source>
        <dbReference type="EMBL" id="MFG3010998.1"/>
    </source>
</evidence>
<keyword evidence="1" id="KW-0472">Membrane</keyword>
<keyword evidence="3" id="KW-1185">Reference proteome</keyword>
<evidence type="ECO:0000256" key="1">
    <source>
        <dbReference type="SAM" id="Phobius"/>
    </source>
</evidence>
<evidence type="ECO:0000313" key="3">
    <source>
        <dbReference type="Proteomes" id="UP001604267"/>
    </source>
</evidence>
<accession>A0ABW7B1G0</accession>
<proteinExistence type="predicted"/>
<organism evidence="2 3">
    <name type="scientific">Streptomyces cinerochromogenes</name>
    <dbReference type="NCBI Taxonomy" id="66422"/>
    <lineage>
        <taxon>Bacteria</taxon>
        <taxon>Bacillati</taxon>
        <taxon>Actinomycetota</taxon>
        <taxon>Actinomycetes</taxon>
        <taxon>Kitasatosporales</taxon>
        <taxon>Streptomycetaceae</taxon>
        <taxon>Streptomyces</taxon>
    </lineage>
</organism>
<dbReference type="EMBL" id="JBICYV010000004">
    <property type="protein sequence ID" value="MFG3010998.1"/>
    <property type="molecule type" value="Genomic_DNA"/>
</dbReference>
<evidence type="ECO:0008006" key="4">
    <source>
        <dbReference type="Google" id="ProtNLM"/>
    </source>
</evidence>